<dbReference type="SUPFAM" id="SSF50104">
    <property type="entry name" value="Translation proteins SH3-like domain"/>
    <property type="match status" value="1"/>
</dbReference>
<dbReference type="InterPro" id="IPR008991">
    <property type="entry name" value="Translation_prot_SH3-like_sf"/>
</dbReference>
<dbReference type="Pfam" id="PF00076">
    <property type="entry name" value="RRM_1"/>
    <property type="match status" value="1"/>
</dbReference>
<proteinExistence type="inferred from homology"/>
<keyword evidence="2 5" id="KW-0694">RNA-binding</keyword>
<dbReference type="GO" id="GO:1990904">
    <property type="term" value="C:ribonucleoprotein complex"/>
    <property type="evidence" value="ECO:0007669"/>
    <property type="project" value="UniProtKB-KW"/>
</dbReference>
<comment type="similarity">
    <text evidence="1">Belongs to the bacterial ribosomal protein bL19 family.</text>
</comment>
<sequence>MADTDATRTALNGGIDPTIDDGEEEESKEIQLMKQRVEEMEREAKKLRELQAAAESQGAAGGAATDQGAPMETEEDRAVADTRSIFVGNVDYSATPEEIQGHFQACGTINRVTILCDKFTGHPKGFAYVEFAEPEFIDAALAMDNSLFRGRLIKVNIRDILENFRGACRPIARLISSNAISPGYPFSRTAILPAPLPIPSGLQETLQKGKGLMAFLNQVLPEPKKREWLATFFSRRHPDRLLPGSVLTVTTEHAPGIFSGVLISVRRRGPDTSFVLRNVIQRTGIEMQFFVNSPHLKDIKVRQRAGEHKGNKQRRAKLFFLRDSPDKMTAISAGVKSSAASSPS</sequence>
<name>A0A0D0DNE5_9AGAM</name>
<dbReference type="InterPro" id="IPR001857">
    <property type="entry name" value="Ribosomal_bL19"/>
</dbReference>
<dbReference type="GO" id="GO:0006412">
    <property type="term" value="P:translation"/>
    <property type="evidence" value="ECO:0007669"/>
    <property type="project" value="InterPro"/>
</dbReference>
<reference evidence="9" key="2">
    <citation type="submission" date="2015-01" db="EMBL/GenBank/DDBJ databases">
        <title>Evolutionary Origins and Diversification of the Mycorrhizal Mutualists.</title>
        <authorList>
            <consortium name="DOE Joint Genome Institute"/>
            <consortium name="Mycorrhizal Genomics Consortium"/>
            <person name="Kohler A."/>
            <person name="Kuo A."/>
            <person name="Nagy L.G."/>
            <person name="Floudas D."/>
            <person name="Copeland A."/>
            <person name="Barry K.W."/>
            <person name="Cichocki N."/>
            <person name="Veneault-Fourrey C."/>
            <person name="LaButti K."/>
            <person name="Lindquist E.A."/>
            <person name="Lipzen A."/>
            <person name="Lundell T."/>
            <person name="Morin E."/>
            <person name="Murat C."/>
            <person name="Riley R."/>
            <person name="Ohm R."/>
            <person name="Sun H."/>
            <person name="Tunlid A."/>
            <person name="Henrissat B."/>
            <person name="Grigoriev I.V."/>
            <person name="Hibbett D.S."/>
            <person name="Martin F."/>
        </authorList>
    </citation>
    <scope>NUCLEOTIDE SEQUENCE [LARGE SCALE GENOMIC DNA]</scope>
    <source>
        <strain evidence="9">Ve08.2h10</strain>
    </source>
</reference>
<dbReference type="STRING" id="930991.A0A0D0DNE5"/>
<reference evidence="8 9" key="1">
    <citation type="submission" date="2014-04" db="EMBL/GenBank/DDBJ databases">
        <authorList>
            <consortium name="DOE Joint Genome Institute"/>
            <person name="Kuo A."/>
            <person name="Kohler A."/>
            <person name="Jargeat P."/>
            <person name="Nagy L.G."/>
            <person name="Floudas D."/>
            <person name="Copeland A."/>
            <person name="Barry K.W."/>
            <person name="Cichocki N."/>
            <person name="Veneault-Fourrey C."/>
            <person name="LaButti K."/>
            <person name="Lindquist E.A."/>
            <person name="Lipzen A."/>
            <person name="Lundell T."/>
            <person name="Morin E."/>
            <person name="Murat C."/>
            <person name="Sun H."/>
            <person name="Tunlid A."/>
            <person name="Henrissat B."/>
            <person name="Grigoriev I.V."/>
            <person name="Hibbett D.S."/>
            <person name="Martin F."/>
            <person name="Nordberg H.P."/>
            <person name="Cantor M.N."/>
            <person name="Hua S.X."/>
        </authorList>
    </citation>
    <scope>NUCLEOTIDE SEQUENCE [LARGE SCALE GENOMIC DNA]</scope>
    <source>
        <strain evidence="8 9">Ve08.2h10</strain>
    </source>
</reference>
<evidence type="ECO:0000313" key="8">
    <source>
        <dbReference type="EMBL" id="KIL00388.1"/>
    </source>
</evidence>
<dbReference type="Gene3D" id="3.30.70.330">
    <property type="match status" value="1"/>
</dbReference>
<dbReference type="GO" id="GO:0008143">
    <property type="term" value="F:poly(A) binding"/>
    <property type="evidence" value="ECO:0007669"/>
    <property type="project" value="TreeGrafter"/>
</dbReference>
<dbReference type="SUPFAM" id="SSF54928">
    <property type="entry name" value="RNA-binding domain, RBD"/>
    <property type="match status" value="1"/>
</dbReference>
<dbReference type="Gene3D" id="2.30.30.790">
    <property type="match status" value="1"/>
</dbReference>
<accession>A0A0D0DNE5</accession>
<dbReference type="AlphaFoldDB" id="A0A0D0DNE5"/>
<dbReference type="HOGENOM" id="CLU_821742_0_0_1"/>
<dbReference type="EMBL" id="KN824835">
    <property type="protein sequence ID" value="KIL00388.1"/>
    <property type="molecule type" value="Genomic_DNA"/>
</dbReference>
<dbReference type="PANTHER" id="PTHR23236:SF12">
    <property type="entry name" value="EUKARYOTIC INITIATION FACTOR 4B-RELATED"/>
    <property type="match status" value="1"/>
</dbReference>
<evidence type="ECO:0000313" key="9">
    <source>
        <dbReference type="Proteomes" id="UP000054538"/>
    </source>
</evidence>
<organism evidence="8 9">
    <name type="scientific">Paxillus rubicundulus Ve08.2h10</name>
    <dbReference type="NCBI Taxonomy" id="930991"/>
    <lineage>
        <taxon>Eukaryota</taxon>
        <taxon>Fungi</taxon>
        <taxon>Dikarya</taxon>
        <taxon>Basidiomycota</taxon>
        <taxon>Agaricomycotina</taxon>
        <taxon>Agaricomycetes</taxon>
        <taxon>Agaricomycetidae</taxon>
        <taxon>Boletales</taxon>
        <taxon>Paxilineae</taxon>
        <taxon>Paxillaceae</taxon>
        <taxon>Paxillus</taxon>
    </lineage>
</organism>
<keyword evidence="9" id="KW-1185">Reference proteome</keyword>
<dbReference type="InParanoid" id="A0A0D0DNE5"/>
<dbReference type="GO" id="GO:0005840">
    <property type="term" value="C:ribosome"/>
    <property type="evidence" value="ECO:0007669"/>
    <property type="project" value="UniProtKB-KW"/>
</dbReference>
<evidence type="ECO:0000256" key="4">
    <source>
        <dbReference type="ARBA" id="ARBA00023274"/>
    </source>
</evidence>
<evidence type="ECO:0000256" key="1">
    <source>
        <dbReference type="ARBA" id="ARBA00005781"/>
    </source>
</evidence>
<evidence type="ECO:0000256" key="3">
    <source>
        <dbReference type="ARBA" id="ARBA00022980"/>
    </source>
</evidence>
<feature type="domain" description="RRM" evidence="7">
    <location>
        <begin position="83"/>
        <end position="160"/>
    </location>
</feature>
<dbReference type="GO" id="GO:0005737">
    <property type="term" value="C:cytoplasm"/>
    <property type="evidence" value="ECO:0007669"/>
    <property type="project" value="TreeGrafter"/>
</dbReference>
<dbReference type="GO" id="GO:0003735">
    <property type="term" value="F:structural constituent of ribosome"/>
    <property type="evidence" value="ECO:0007669"/>
    <property type="project" value="InterPro"/>
</dbReference>
<keyword evidence="4" id="KW-0687">Ribonucleoprotein</keyword>
<dbReference type="PANTHER" id="PTHR23236">
    <property type="entry name" value="EUKARYOTIC TRANSLATION INITIATION FACTOR 4B/4H"/>
    <property type="match status" value="1"/>
</dbReference>
<dbReference type="SMART" id="SM00360">
    <property type="entry name" value="RRM"/>
    <property type="match status" value="1"/>
</dbReference>
<keyword evidence="3" id="KW-0689">Ribosomal protein</keyword>
<dbReference type="OrthoDB" id="4726at2759"/>
<dbReference type="CDD" id="cd12306">
    <property type="entry name" value="RRM_II_PABPs"/>
    <property type="match status" value="1"/>
</dbReference>
<protein>
    <recommendedName>
        <fullName evidence="7">RRM domain-containing protein</fullName>
    </recommendedName>
</protein>
<dbReference type="InterPro" id="IPR000504">
    <property type="entry name" value="RRM_dom"/>
</dbReference>
<evidence type="ECO:0000259" key="7">
    <source>
        <dbReference type="PROSITE" id="PS50102"/>
    </source>
</evidence>
<dbReference type="InterPro" id="IPR012677">
    <property type="entry name" value="Nucleotide-bd_a/b_plait_sf"/>
</dbReference>
<feature type="compositionally biased region" description="Low complexity" evidence="6">
    <location>
        <begin position="52"/>
        <end position="64"/>
    </location>
</feature>
<evidence type="ECO:0000256" key="6">
    <source>
        <dbReference type="SAM" id="MobiDB-lite"/>
    </source>
</evidence>
<dbReference type="Pfam" id="PF01245">
    <property type="entry name" value="Ribosomal_L19"/>
    <property type="match status" value="1"/>
</dbReference>
<evidence type="ECO:0000256" key="5">
    <source>
        <dbReference type="PROSITE-ProRule" id="PRU00176"/>
    </source>
</evidence>
<dbReference type="InterPro" id="IPR035979">
    <property type="entry name" value="RBD_domain_sf"/>
</dbReference>
<feature type="region of interest" description="Disordered" evidence="6">
    <location>
        <begin position="49"/>
        <end position="76"/>
    </location>
</feature>
<dbReference type="PROSITE" id="PS50102">
    <property type="entry name" value="RRM"/>
    <property type="match status" value="1"/>
</dbReference>
<feature type="compositionally biased region" description="Acidic residues" evidence="6">
    <location>
        <begin position="18"/>
        <end position="27"/>
    </location>
</feature>
<dbReference type="Proteomes" id="UP000054538">
    <property type="component" value="Unassembled WGS sequence"/>
</dbReference>
<feature type="region of interest" description="Disordered" evidence="6">
    <location>
        <begin position="1"/>
        <end position="29"/>
    </location>
</feature>
<evidence type="ECO:0000256" key="2">
    <source>
        <dbReference type="ARBA" id="ARBA00022884"/>
    </source>
</evidence>
<dbReference type="InterPro" id="IPR038657">
    <property type="entry name" value="Ribosomal_bL19_sf"/>
</dbReference>
<gene>
    <name evidence="8" type="ORF">PAXRUDRAFT_130037</name>
</gene>